<comment type="caution">
    <text evidence="4">The sequence shown here is derived from an EMBL/GenBank/DDBJ whole genome shotgun (WGS) entry which is preliminary data.</text>
</comment>
<dbReference type="Gene3D" id="3.40.630.30">
    <property type="match status" value="1"/>
</dbReference>
<organism evidence="4 5">
    <name type="scientific">Halopolyspora algeriensis</name>
    <dbReference type="NCBI Taxonomy" id="1500506"/>
    <lineage>
        <taxon>Bacteria</taxon>
        <taxon>Bacillati</taxon>
        <taxon>Actinomycetota</taxon>
        <taxon>Actinomycetes</taxon>
        <taxon>Actinomycetes incertae sedis</taxon>
        <taxon>Halopolyspora</taxon>
    </lineage>
</organism>
<dbReference type="InterPro" id="IPR050832">
    <property type="entry name" value="Bact_Acetyltransf"/>
</dbReference>
<dbReference type="PANTHER" id="PTHR43877">
    <property type="entry name" value="AMINOALKYLPHOSPHONATE N-ACETYLTRANSFERASE-RELATED-RELATED"/>
    <property type="match status" value="1"/>
</dbReference>
<evidence type="ECO:0000256" key="2">
    <source>
        <dbReference type="ARBA" id="ARBA00023315"/>
    </source>
</evidence>
<protein>
    <submittedName>
        <fullName evidence="4">Acetyltransferase (GNAT) family protein</fullName>
    </submittedName>
</protein>
<dbReference type="Pfam" id="PF00583">
    <property type="entry name" value="Acetyltransf_1"/>
    <property type="match status" value="1"/>
</dbReference>
<evidence type="ECO:0000256" key="1">
    <source>
        <dbReference type="ARBA" id="ARBA00022679"/>
    </source>
</evidence>
<dbReference type="PROSITE" id="PS51186">
    <property type="entry name" value="GNAT"/>
    <property type="match status" value="1"/>
</dbReference>
<keyword evidence="5" id="KW-1185">Reference proteome</keyword>
<dbReference type="PANTHER" id="PTHR43877:SF2">
    <property type="entry name" value="AMINOALKYLPHOSPHONATE N-ACETYLTRANSFERASE-RELATED"/>
    <property type="match status" value="1"/>
</dbReference>
<dbReference type="Proteomes" id="UP000253495">
    <property type="component" value="Unassembled WGS sequence"/>
</dbReference>
<dbReference type="SUPFAM" id="SSF55729">
    <property type="entry name" value="Acyl-CoA N-acyltransferases (Nat)"/>
    <property type="match status" value="1"/>
</dbReference>
<evidence type="ECO:0000313" key="4">
    <source>
        <dbReference type="EMBL" id="RCW46061.1"/>
    </source>
</evidence>
<keyword evidence="1 4" id="KW-0808">Transferase</keyword>
<dbReference type="RefSeq" id="WP_338072578.1">
    <property type="nucleotide sequence ID" value="NZ_QPJC01000002.1"/>
</dbReference>
<feature type="domain" description="N-acetyltransferase" evidence="3">
    <location>
        <begin position="1"/>
        <end position="86"/>
    </location>
</feature>
<accession>A0A368W0F6</accession>
<name>A0A368W0F6_9ACTN</name>
<sequence length="86" mass="9759">MKLLGTHVAELKRMFLRSEVRGRGGGGLLLDAAERKARALGATSMRLDTRHDLVEARRLYAKHDYVEIAPYSDSPHAEHWFEKSLV</sequence>
<reference evidence="4 5" key="1">
    <citation type="submission" date="2018-07" db="EMBL/GenBank/DDBJ databases">
        <title>Genomic Encyclopedia of Type Strains, Phase III (KMG-III): the genomes of soil and plant-associated and newly described type strains.</title>
        <authorList>
            <person name="Whitman W."/>
        </authorList>
    </citation>
    <scope>NUCLEOTIDE SEQUENCE [LARGE SCALE GENOMIC DNA]</scope>
    <source>
        <strain evidence="4 5">CECT 8575</strain>
    </source>
</reference>
<evidence type="ECO:0000259" key="3">
    <source>
        <dbReference type="PROSITE" id="PS51186"/>
    </source>
</evidence>
<dbReference type="InterPro" id="IPR000182">
    <property type="entry name" value="GNAT_dom"/>
</dbReference>
<evidence type="ECO:0000313" key="5">
    <source>
        <dbReference type="Proteomes" id="UP000253495"/>
    </source>
</evidence>
<dbReference type="InterPro" id="IPR016181">
    <property type="entry name" value="Acyl_CoA_acyltransferase"/>
</dbReference>
<dbReference type="GO" id="GO:0016747">
    <property type="term" value="F:acyltransferase activity, transferring groups other than amino-acyl groups"/>
    <property type="evidence" value="ECO:0007669"/>
    <property type="project" value="InterPro"/>
</dbReference>
<keyword evidence="2" id="KW-0012">Acyltransferase</keyword>
<gene>
    <name evidence="4" type="ORF">DFQ14_102363</name>
</gene>
<dbReference type="EMBL" id="QPJC01000002">
    <property type="protein sequence ID" value="RCW46061.1"/>
    <property type="molecule type" value="Genomic_DNA"/>
</dbReference>
<dbReference type="AlphaFoldDB" id="A0A368W0F6"/>
<proteinExistence type="predicted"/>